<dbReference type="AlphaFoldDB" id="A0A098ENA2"/>
<keyword evidence="2" id="KW-1185">Reference proteome</keyword>
<proteinExistence type="predicted"/>
<dbReference type="EMBL" id="CCXS01000001">
    <property type="protein sequence ID" value="CEG23773.1"/>
    <property type="molecule type" value="Genomic_DNA"/>
</dbReference>
<organism evidence="1 2">
    <name type="scientific">Planococcus massiliensis</name>
    <dbReference type="NCBI Taxonomy" id="1499687"/>
    <lineage>
        <taxon>Bacteria</taxon>
        <taxon>Bacillati</taxon>
        <taxon>Bacillota</taxon>
        <taxon>Bacilli</taxon>
        <taxon>Bacillales</taxon>
        <taxon>Caryophanaceae</taxon>
        <taxon>Planococcus</taxon>
    </lineage>
</organism>
<gene>
    <name evidence="1" type="ORF">BN1080_02778</name>
</gene>
<reference evidence="1 2" key="1">
    <citation type="submission" date="2014-09" db="EMBL/GenBank/DDBJ databases">
        <authorList>
            <person name="Urmite Genomes Urmite Genomes"/>
        </authorList>
    </citation>
    <scope>NUCLEOTIDE SEQUENCE [LARGE SCALE GENOMIC DNA]</scope>
    <source>
        <strain evidence="1 2">ES2</strain>
    </source>
</reference>
<evidence type="ECO:0000313" key="2">
    <source>
        <dbReference type="Proteomes" id="UP000043699"/>
    </source>
</evidence>
<dbReference type="Proteomes" id="UP000043699">
    <property type="component" value="Unassembled WGS sequence"/>
</dbReference>
<accession>A0A098ENA2</accession>
<name>A0A098ENA2_9BACL</name>
<evidence type="ECO:0000313" key="1">
    <source>
        <dbReference type="EMBL" id="CEG23773.1"/>
    </source>
</evidence>
<sequence length="130" mass="15270">MVGDIKRERVKALKKVIEVSNITSIKHNHFAFKDRTKTIESPPFIVKRAPDGSGYHFDKEDLERMSAYERVLAPHDDRDQMTRTEYIQSMKQEFFHQIRSGNMNEVLTKLYNLEEGSLELKWVGPIDPEF</sequence>
<protein>
    <submittedName>
        <fullName evidence="1">Uncharacterized protein</fullName>
    </submittedName>
</protein>
<dbReference type="STRING" id="1499687.BN1080_02778"/>